<dbReference type="PANTHER" id="PTHR10277:SF9">
    <property type="entry name" value="2-ISOPROPYLMALATE SYNTHASE 1, CHLOROPLASTIC-RELATED"/>
    <property type="match status" value="1"/>
</dbReference>
<evidence type="ECO:0000259" key="2">
    <source>
        <dbReference type="PROSITE" id="PS50991"/>
    </source>
</evidence>
<accession>A0A9X1F719</accession>
<dbReference type="Proteomes" id="UP001138894">
    <property type="component" value="Unassembled WGS sequence"/>
</dbReference>
<dbReference type="GO" id="GO:0009098">
    <property type="term" value="P:L-leucine biosynthetic process"/>
    <property type="evidence" value="ECO:0007669"/>
    <property type="project" value="TreeGrafter"/>
</dbReference>
<dbReference type="AlphaFoldDB" id="A0A9X1F719"/>
<gene>
    <name evidence="3" type="ORF">KCG49_05020</name>
</gene>
<reference evidence="3" key="1">
    <citation type="submission" date="2021-04" db="EMBL/GenBank/DDBJ databases">
        <authorList>
            <person name="Pira H."/>
            <person name="Risdian C."/>
            <person name="Wink J."/>
        </authorList>
    </citation>
    <scope>NUCLEOTIDE SEQUENCE</scope>
    <source>
        <strain evidence="3">WHY3</strain>
    </source>
</reference>
<dbReference type="InterPro" id="IPR000891">
    <property type="entry name" value="PYR_CT"/>
</dbReference>
<protein>
    <submittedName>
        <fullName evidence="3">Aldolase catalytic domain-containing protein</fullName>
    </submittedName>
</protein>
<evidence type="ECO:0000313" key="4">
    <source>
        <dbReference type="Proteomes" id="UP001138894"/>
    </source>
</evidence>
<evidence type="ECO:0000256" key="1">
    <source>
        <dbReference type="ARBA" id="ARBA00023211"/>
    </source>
</evidence>
<dbReference type="EMBL" id="JAGSPD010000003">
    <property type="protein sequence ID" value="MBV7268557.1"/>
    <property type="molecule type" value="Genomic_DNA"/>
</dbReference>
<dbReference type="Pfam" id="PF00682">
    <property type="entry name" value="HMGL-like"/>
    <property type="match status" value="1"/>
</dbReference>
<evidence type="ECO:0000313" key="3">
    <source>
        <dbReference type="EMBL" id="MBV7268557.1"/>
    </source>
</evidence>
<dbReference type="CDD" id="cd07944">
    <property type="entry name" value="DRE_TIM_HOA_like"/>
    <property type="match status" value="1"/>
</dbReference>
<dbReference type="RefSeq" id="WP_218545103.1">
    <property type="nucleotide sequence ID" value="NZ_JAGSPD010000003.1"/>
</dbReference>
<comment type="caution">
    <text evidence="3">The sequence shown here is derived from an EMBL/GenBank/DDBJ whole genome shotgun (WGS) entry which is preliminary data.</text>
</comment>
<feature type="domain" description="Pyruvate carboxyltransferase" evidence="2">
    <location>
        <begin position="2"/>
        <end position="251"/>
    </location>
</feature>
<sequence>MVRILDCTLRDGGYYTNWDFSNQTVEQYIETINKLPIEYIELGYRSIDLDGYHGEFFYCPISTLESIKSTTDKKIAILLNEKDIKPSDVDDLLQPCMHLVDLIRIAVNPSNIHSAISLAKRVKQLDFQVAFNVMYLSEWDSYPELYESLPKIEDVVDIFYLVDSYGSIFPEQLKEIITTIKKSTDMALGFHGHNNLELALANTMQAIECGVQIVDATITGMGRGAGNLKTELILTVLNRKNGLNIDFDALSHVTEIFEDLKSQYQWGTTLPYMVSGINSLPQKNVMHLVQKKIYSLNTIINKLTKNNNKQKQFEEFKVNNGFKNAVIIGGGPSAGVHSKFIKQFAEQQKSTCLIHSSSKNANHYSDSKIAQFFCLLGNEGYRLKSVFNNFLSHFEGQCVLPPTKNLKGTFIPRAVVENTFQLDEIKFTEIKEDSHLALAIQIALKLQVDTIYFVGYDGYSQNQIAAKDLKFFKENSKIFNDLRKEAVEFCSLTPTLYDVLPKSSVFKYI</sequence>
<keyword evidence="4" id="KW-1185">Reference proteome</keyword>
<dbReference type="GO" id="GO:0003852">
    <property type="term" value="F:2-isopropylmalate synthase activity"/>
    <property type="evidence" value="ECO:0007669"/>
    <property type="project" value="TreeGrafter"/>
</dbReference>
<keyword evidence="1" id="KW-0464">Manganese</keyword>
<proteinExistence type="predicted"/>
<dbReference type="PROSITE" id="PS50991">
    <property type="entry name" value="PYR_CT"/>
    <property type="match status" value="1"/>
</dbReference>
<dbReference type="PANTHER" id="PTHR10277">
    <property type="entry name" value="HOMOCITRATE SYNTHASE-RELATED"/>
    <property type="match status" value="1"/>
</dbReference>
<organism evidence="3 4">
    <name type="scientific">Winogradskyella luteola</name>
    <dbReference type="NCBI Taxonomy" id="2828330"/>
    <lineage>
        <taxon>Bacteria</taxon>
        <taxon>Pseudomonadati</taxon>
        <taxon>Bacteroidota</taxon>
        <taxon>Flavobacteriia</taxon>
        <taxon>Flavobacteriales</taxon>
        <taxon>Flavobacteriaceae</taxon>
        <taxon>Winogradskyella</taxon>
    </lineage>
</organism>
<dbReference type="InterPro" id="IPR050073">
    <property type="entry name" value="2-IPM_HCS-like"/>
</dbReference>
<name>A0A9X1F719_9FLAO</name>